<protein>
    <recommendedName>
        <fullName evidence="10">Contactin</fullName>
    </recommendedName>
</protein>
<dbReference type="SMART" id="SM00060">
    <property type="entry name" value="FN3"/>
    <property type="match status" value="4"/>
</dbReference>
<dbReference type="PROSITE" id="PS50835">
    <property type="entry name" value="IG_LIKE"/>
    <property type="match status" value="6"/>
</dbReference>
<evidence type="ECO:0000256" key="1">
    <source>
        <dbReference type="ARBA" id="ARBA00022737"/>
    </source>
</evidence>
<keyword evidence="9" id="KW-1185">Reference proteome</keyword>
<keyword evidence="1" id="KW-0677">Repeat</keyword>
<evidence type="ECO:0008006" key="10">
    <source>
        <dbReference type="Google" id="ProtNLM"/>
    </source>
</evidence>
<dbReference type="SMART" id="SM00034">
    <property type="entry name" value="CLECT"/>
    <property type="match status" value="1"/>
</dbReference>
<evidence type="ECO:0000256" key="4">
    <source>
        <dbReference type="SAM" id="SignalP"/>
    </source>
</evidence>
<name>A0A6J8ER46_MYTCO</name>
<dbReference type="PROSITE" id="PS50041">
    <property type="entry name" value="C_TYPE_LECTIN_2"/>
    <property type="match status" value="1"/>
</dbReference>
<feature type="domain" description="Fibronectin type-III" evidence="7">
    <location>
        <begin position="1103"/>
        <end position="1201"/>
    </location>
</feature>
<dbReference type="InterPro" id="IPR016186">
    <property type="entry name" value="C-type_lectin-like/link_sf"/>
</dbReference>
<dbReference type="InterPro" id="IPR003599">
    <property type="entry name" value="Ig_sub"/>
</dbReference>
<feature type="domain" description="Ig-like" evidence="6">
    <location>
        <begin position="489"/>
        <end position="577"/>
    </location>
</feature>
<feature type="domain" description="Ig-like" evidence="6">
    <location>
        <begin position="580"/>
        <end position="675"/>
    </location>
</feature>
<dbReference type="Proteomes" id="UP000507470">
    <property type="component" value="Unassembled WGS sequence"/>
</dbReference>
<evidence type="ECO:0000256" key="2">
    <source>
        <dbReference type="ARBA" id="ARBA00023157"/>
    </source>
</evidence>
<dbReference type="InterPro" id="IPR016187">
    <property type="entry name" value="CTDL_fold"/>
</dbReference>
<proteinExistence type="predicted"/>
<dbReference type="GO" id="GO:0030424">
    <property type="term" value="C:axon"/>
    <property type="evidence" value="ECO:0007669"/>
    <property type="project" value="TreeGrafter"/>
</dbReference>
<dbReference type="InterPro" id="IPR003598">
    <property type="entry name" value="Ig_sub2"/>
</dbReference>
<dbReference type="Gene3D" id="3.10.100.10">
    <property type="entry name" value="Mannose-Binding Protein A, subunit A"/>
    <property type="match status" value="1"/>
</dbReference>
<dbReference type="SUPFAM" id="SSF48726">
    <property type="entry name" value="Immunoglobulin"/>
    <property type="match status" value="6"/>
</dbReference>
<dbReference type="GO" id="GO:0007411">
    <property type="term" value="P:axon guidance"/>
    <property type="evidence" value="ECO:0007669"/>
    <property type="project" value="TreeGrafter"/>
</dbReference>
<dbReference type="InterPro" id="IPR036179">
    <property type="entry name" value="Ig-like_dom_sf"/>
</dbReference>
<dbReference type="Pfam" id="PF00041">
    <property type="entry name" value="fn3"/>
    <property type="match status" value="2"/>
</dbReference>
<dbReference type="FunFam" id="2.60.40.10:FF:000032">
    <property type="entry name" value="palladin isoform X1"/>
    <property type="match status" value="1"/>
</dbReference>
<dbReference type="EMBL" id="CACVKT020009706">
    <property type="protein sequence ID" value="CAC5423089.1"/>
    <property type="molecule type" value="Genomic_DNA"/>
</dbReference>
<evidence type="ECO:0000259" key="5">
    <source>
        <dbReference type="PROSITE" id="PS50041"/>
    </source>
</evidence>
<feature type="domain" description="Ig-like" evidence="6">
    <location>
        <begin position="700"/>
        <end position="768"/>
    </location>
</feature>
<feature type="domain" description="Fibronectin type-III" evidence="7">
    <location>
        <begin position="894"/>
        <end position="995"/>
    </location>
</feature>
<dbReference type="AlphaFoldDB" id="A0A6J8ER46"/>
<evidence type="ECO:0000259" key="7">
    <source>
        <dbReference type="PROSITE" id="PS50853"/>
    </source>
</evidence>
<dbReference type="InterPro" id="IPR001304">
    <property type="entry name" value="C-type_lectin-like"/>
</dbReference>
<dbReference type="PANTHER" id="PTHR44170">
    <property type="entry name" value="PROTEIN SIDEKICK"/>
    <property type="match status" value="1"/>
</dbReference>
<dbReference type="SMART" id="SM00408">
    <property type="entry name" value="IGc2"/>
    <property type="match status" value="5"/>
</dbReference>
<feature type="domain" description="C-type lectin" evidence="5">
    <location>
        <begin position="29"/>
        <end position="156"/>
    </location>
</feature>
<dbReference type="CDD" id="cd00063">
    <property type="entry name" value="FN3"/>
    <property type="match status" value="3"/>
</dbReference>
<dbReference type="PANTHER" id="PTHR44170:SF6">
    <property type="entry name" value="CONTACTIN"/>
    <property type="match status" value="1"/>
</dbReference>
<dbReference type="GO" id="GO:0098609">
    <property type="term" value="P:cell-cell adhesion"/>
    <property type="evidence" value="ECO:0007669"/>
    <property type="project" value="TreeGrafter"/>
</dbReference>
<feature type="domain" description="Ig-like" evidence="6">
    <location>
        <begin position="404"/>
        <end position="482"/>
    </location>
</feature>
<dbReference type="SUPFAM" id="SSF49265">
    <property type="entry name" value="Fibronectin type III"/>
    <property type="match status" value="2"/>
</dbReference>
<dbReference type="SMART" id="SM00409">
    <property type="entry name" value="IG"/>
    <property type="match status" value="6"/>
</dbReference>
<feature type="domain" description="Ig-like" evidence="6">
    <location>
        <begin position="292"/>
        <end position="379"/>
    </location>
</feature>
<feature type="domain" description="Fibronectin type-III" evidence="7">
    <location>
        <begin position="997"/>
        <end position="1098"/>
    </location>
</feature>
<dbReference type="SUPFAM" id="SSF56436">
    <property type="entry name" value="C-type lectin-like"/>
    <property type="match status" value="1"/>
</dbReference>
<dbReference type="Pfam" id="PF13895">
    <property type="entry name" value="Ig_2"/>
    <property type="match status" value="1"/>
</dbReference>
<evidence type="ECO:0000259" key="6">
    <source>
        <dbReference type="PROSITE" id="PS50835"/>
    </source>
</evidence>
<keyword evidence="3" id="KW-0393">Immunoglobulin domain</keyword>
<dbReference type="InterPro" id="IPR007110">
    <property type="entry name" value="Ig-like_dom"/>
</dbReference>
<sequence>MSVAFSLLYFVAVVASQTLTECPLEWILFNNNCYLFKVYPLLSYEVADKTCLARGAGLVSVNTDDENNFVTSNINQYNIQGRSIWYTSGSYFDMELMWEGDGTAGNDDDRYWISLDNKRSSYQGMRIAYKYFSSGSTSTYKWSRVTEDTLASYICEIPLVEVSRIIESRRDFTYGSSASDNENAPKGPAMKIQPKNLVVTSHSIEPNLECAAIGVPQPHYTWYRLENTAKTIITASKNYVITNGKLTFLNVSSEVAYSGNYHCKAENRFGSILSNVARITHGFLNEFSNVVPGRFNVSLYKGTYLNCNHPTYRPAANYQWQKGDEFLQTSLNQYYFLSSDGNLYFSEVQAQDSGYYHCLVTLTSLPDEKMWTSQPPSVTSKGIYLEVTGQTAADFPPEIQDSFPRVYPATPMRGFELRLECLAYGRMPLQYSWSRDRKPIPGKTRYEDLNRILVIENAQFEDEGTYICSVSSTKGFDEKRFTFALSAKPYFIHALQDMHVDINSQITWRCEVIARPRATYTWYKDSQVITSVPGKFEINSNVLKLTNIQLGDSGMYQCGASNVYGTVFGGAQLRVLSFKPSFDKSPLQSKMLAALNGNVTIPCNPQAAPAPQITWLKDGIELNVPVYSTMDINIGPHRLLNGHLIITKVTLGDAGVYTCRAINDLGEADSSTDLTVANEITLPVKPADETFVTWNGTQFIRCEASYDYDKYDLIYVWKFNGMMIDVENDPYFVKENGVNMHGLRIRFAQFKHDGYYECVATTTVSSVSAIGKLTVHGPPAEPAGVYAIKGTATPDSITLTWTKPAERGSAITNYTIEAMTTFNPIWRKVGEVSDFDARYAPTDDSTDSKKRTYRVTGLLPYNNYTFRIFASNAFSVPGYPSIPSKSYTIPGAKPEYPVQYVGGGNGSFGTLQISWQPLSLEFEGGPEIKYHVYWRSKENNNSPFQYAELIGRQKKFVKTLTTNDYYKQYEIIVGVRNKYGIGPNSTMAVIYSAEMIPPHPPKGVAGSGVNGTALLVYWNPMPNTREVIGGTIQGFEINVVDLNDPNRKSVTAYIYGIVSSGYVIGLEPNADFWVTVQVFNTAGESFPSERTRMSTNAEPPRHYPEYVTVRSYGSDSVHVKWRGVLTGINEEVLIGYKLRWYPANEDIKQAINNDVIITNRKTEGIITGIEKRVIYKLRVLGYSNGGDGKMSPVTYFTLGGQGVPVTDPAMTDIVAGCQGRSYTLTSFLMGLVISYILV</sequence>
<organism evidence="8 9">
    <name type="scientific">Mytilus coruscus</name>
    <name type="common">Sea mussel</name>
    <dbReference type="NCBI Taxonomy" id="42192"/>
    <lineage>
        <taxon>Eukaryota</taxon>
        <taxon>Metazoa</taxon>
        <taxon>Spiralia</taxon>
        <taxon>Lophotrochozoa</taxon>
        <taxon>Mollusca</taxon>
        <taxon>Bivalvia</taxon>
        <taxon>Autobranchia</taxon>
        <taxon>Pteriomorphia</taxon>
        <taxon>Mytilida</taxon>
        <taxon>Mytiloidea</taxon>
        <taxon>Mytilidae</taxon>
        <taxon>Mytilinae</taxon>
        <taxon>Mytilus</taxon>
    </lineage>
</organism>
<accession>A0A6J8ER46</accession>
<feature type="domain" description="Ig-like" evidence="6">
    <location>
        <begin position="188"/>
        <end position="280"/>
    </location>
</feature>
<dbReference type="OrthoDB" id="3666223at2759"/>
<dbReference type="InterPro" id="IPR013783">
    <property type="entry name" value="Ig-like_fold"/>
</dbReference>
<feature type="signal peptide" evidence="4">
    <location>
        <begin position="1"/>
        <end position="16"/>
    </location>
</feature>
<dbReference type="InterPro" id="IPR036116">
    <property type="entry name" value="FN3_sf"/>
</dbReference>
<dbReference type="Pfam" id="PF13927">
    <property type="entry name" value="Ig_3"/>
    <property type="match status" value="4"/>
</dbReference>
<keyword evidence="2" id="KW-1015">Disulfide bond</keyword>
<reference evidence="8 9" key="1">
    <citation type="submission" date="2020-06" db="EMBL/GenBank/DDBJ databases">
        <authorList>
            <person name="Li R."/>
            <person name="Bekaert M."/>
        </authorList>
    </citation>
    <scope>NUCLEOTIDE SEQUENCE [LARGE SCALE GENOMIC DNA]</scope>
    <source>
        <strain evidence="9">wild</strain>
    </source>
</reference>
<dbReference type="PROSITE" id="PS50853">
    <property type="entry name" value="FN3"/>
    <property type="match status" value="4"/>
</dbReference>
<feature type="domain" description="Fibronectin type-III" evidence="7">
    <location>
        <begin position="778"/>
        <end position="891"/>
    </location>
</feature>
<dbReference type="InterPro" id="IPR003961">
    <property type="entry name" value="FN3_dom"/>
</dbReference>
<dbReference type="Gene3D" id="2.60.40.10">
    <property type="entry name" value="Immunoglobulins"/>
    <property type="match status" value="10"/>
</dbReference>
<dbReference type="GO" id="GO:0005886">
    <property type="term" value="C:plasma membrane"/>
    <property type="evidence" value="ECO:0007669"/>
    <property type="project" value="TreeGrafter"/>
</dbReference>
<evidence type="ECO:0000256" key="3">
    <source>
        <dbReference type="ARBA" id="ARBA00023319"/>
    </source>
</evidence>
<feature type="chain" id="PRO_5026705672" description="Contactin" evidence="4">
    <location>
        <begin position="17"/>
        <end position="1238"/>
    </location>
</feature>
<evidence type="ECO:0000313" key="9">
    <source>
        <dbReference type="Proteomes" id="UP000507470"/>
    </source>
</evidence>
<evidence type="ECO:0000313" key="8">
    <source>
        <dbReference type="EMBL" id="CAC5423089.1"/>
    </source>
</evidence>
<keyword evidence="4" id="KW-0732">Signal</keyword>
<gene>
    <name evidence="8" type="ORF">MCOR_55096</name>
</gene>